<reference evidence="8 9" key="1">
    <citation type="submission" date="2020-07" db="EMBL/GenBank/DDBJ databases">
        <authorList>
            <person name="Zhuang K."/>
            <person name="Ran Y."/>
        </authorList>
    </citation>
    <scope>NUCLEOTIDE SEQUENCE [LARGE SCALE GENOMIC DNA]</scope>
    <source>
        <strain evidence="8 9">WCH-YHL-001</strain>
    </source>
</reference>
<evidence type="ECO:0000256" key="2">
    <source>
        <dbReference type="ARBA" id="ARBA00023015"/>
    </source>
</evidence>
<evidence type="ECO:0000256" key="4">
    <source>
        <dbReference type="ARBA" id="ARBA00023125"/>
    </source>
</evidence>
<feature type="domain" description="RNA polymerase sigma factor 70 region 4 type 2" evidence="7">
    <location>
        <begin position="179"/>
        <end position="229"/>
    </location>
</feature>
<gene>
    <name evidence="8" type="ORF">H0264_08425</name>
</gene>
<evidence type="ECO:0000256" key="3">
    <source>
        <dbReference type="ARBA" id="ARBA00023082"/>
    </source>
</evidence>
<dbReference type="PANTHER" id="PTHR43133:SF63">
    <property type="entry name" value="RNA POLYMERASE SIGMA FACTOR FECI-RELATED"/>
    <property type="match status" value="1"/>
</dbReference>
<dbReference type="SUPFAM" id="SSF88946">
    <property type="entry name" value="Sigma2 domain of RNA polymerase sigma factors"/>
    <property type="match status" value="1"/>
</dbReference>
<keyword evidence="3" id="KW-0731">Sigma factor</keyword>
<dbReference type="InterPro" id="IPR036388">
    <property type="entry name" value="WH-like_DNA-bd_sf"/>
</dbReference>
<proteinExistence type="inferred from homology"/>
<keyword evidence="5" id="KW-0804">Transcription</keyword>
<dbReference type="KEGG" id="nhu:H0264_08425"/>
<dbReference type="NCBIfam" id="TIGR02937">
    <property type="entry name" value="sigma70-ECF"/>
    <property type="match status" value="1"/>
</dbReference>
<dbReference type="InterPro" id="IPR039425">
    <property type="entry name" value="RNA_pol_sigma-70-like"/>
</dbReference>
<accession>A0A7D6VCK4</accession>
<dbReference type="Gene3D" id="1.10.1740.10">
    <property type="match status" value="1"/>
</dbReference>
<dbReference type="SUPFAM" id="SSF88659">
    <property type="entry name" value="Sigma3 and sigma4 domains of RNA polymerase sigma factors"/>
    <property type="match status" value="1"/>
</dbReference>
<dbReference type="PANTHER" id="PTHR43133">
    <property type="entry name" value="RNA POLYMERASE ECF-TYPE SIGMA FACTO"/>
    <property type="match status" value="1"/>
</dbReference>
<dbReference type="Gene3D" id="1.10.10.10">
    <property type="entry name" value="Winged helix-like DNA-binding domain superfamily/Winged helix DNA-binding domain"/>
    <property type="match status" value="1"/>
</dbReference>
<sequence>MREWFVPTSADWPAPALPDDGEVLRTTAFEALLGEVLRECARDPLLLLEASAAGETVIRIARDREPVPDGFDEILLEAMESASDALIGWTTAQLGNRTDAEDIVQTALMRVYARRPAVANPDEMRAYLWTTVKNLVKDAWRRSATDRDRLAPDGDERLALLATQAGLPFDDLITLRHFLIAALDHLPQREREALVLRTYEGNTYAETAEIMGLASGTIKAYVHNALQKIRAGLEAA</sequence>
<keyword evidence="4" id="KW-0238">DNA-binding</keyword>
<evidence type="ECO:0000313" key="8">
    <source>
        <dbReference type="EMBL" id="QLY32274.1"/>
    </source>
</evidence>
<dbReference type="Pfam" id="PF08281">
    <property type="entry name" value="Sigma70_r4_2"/>
    <property type="match status" value="1"/>
</dbReference>
<evidence type="ECO:0000259" key="7">
    <source>
        <dbReference type="Pfam" id="PF08281"/>
    </source>
</evidence>
<feature type="domain" description="RNA polymerase sigma-70 region 2" evidence="6">
    <location>
        <begin position="86"/>
        <end position="143"/>
    </location>
</feature>
<dbReference type="Pfam" id="PF04542">
    <property type="entry name" value="Sigma70_r2"/>
    <property type="match status" value="1"/>
</dbReference>
<evidence type="ECO:0000313" key="9">
    <source>
        <dbReference type="Proteomes" id="UP000515512"/>
    </source>
</evidence>
<dbReference type="AlphaFoldDB" id="A0A7D6VCK4"/>
<protein>
    <submittedName>
        <fullName evidence="8">RNA polymerase sigma factor</fullName>
    </submittedName>
</protein>
<dbReference type="GO" id="GO:0006352">
    <property type="term" value="P:DNA-templated transcription initiation"/>
    <property type="evidence" value="ECO:0007669"/>
    <property type="project" value="InterPro"/>
</dbReference>
<evidence type="ECO:0000256" key="1">
    <source>
        <dbReference type="ARBA" id="ARBA00010641"/>
    </source>
</evidence>
<dbReference type="InterPro" id="IPR014284">
    <property type="entry name" value="RNA_pol_sigma-70_dom"/>
</dbReference>
<dbReference type="GO" id="GO:0003677">
    <property type="term" value="F:DNA binding"/>
    <property type="evidence" value="ECO:0007669"/>
    <property type="project" value="UniProtKB-KW"/>
</dbReference>
<dbReference type="CDD" id="cd06171">
    <property type="entry name" value="Sigma70_r4"/>
    <property type="match status" value="1"/>
</dbReference>
<name>A0A7D6VCK4_9NOCA</name>
<dbReference type="EMBL" id="CP059399">
    <property type="protein sequence ID" value="QLY32274.1"/>
    <property type="molecule type" value="Genomic_DNA"/>
</dbReference>
<dbReference type="InterPro" id="IPR013324">
    <property type="entry name" value="RNA_pol_sigma_r3/r4-like"/>
</dbReference>
<evidence type="ECO:0000256" key="5">
    <source>
        <dbReference type="ARBA" id="ARBA00023163"/>
    </source>
</evidence>
<organism evidence="8 9">
    <name type="scientific">Nocardia huaxiensis</name>
    <dbReference type="NCBI Taxonomy" id="2755382"/>
    <lineage>
        <taxon>Bacteria</taxon>
        <taxon>Bacillati</taxon>
        <taxon>Actinomycetota</taxon>
        <taxon>Actinomycetes</taxon>
        <taxon>Mycobacteriales</taxon>
        <taxon>Nocardiaceae</taxon>
        <taxon>Nocardia</taxon>
    </lineage>
</organism>
<keyword evidence="2" id="KW-0805">Transcription regulation</keyword>
<dbReference type="RefSeq" id="WP_181583445.1">
    <property type="nucleotide sequence ID" value="NZ_CP059399.1"/>
</dbReference>
<dbReference type="InterPro" id="IPR013325">
    <property type="entry name" value="RNA_pol_sigma_r2"/>
</dbReference>
<evidence type="ECO:0000259" key="6">
    <source>
        <dbReference type="Pfam" id="PF04542"/>
    </source>
</evidence>
<keyword evidence="9" id="KW-1185">Reference proteome</keyword>
<dbReference type="Proteomes" id="UP000515512">
    <property type="component" value="Chromosome"/>
</dbReference>
<dbReference type="InterPro" id="IPR013249">
    <property type="entry name" value="RNA_pol_sigma70_r4_t2"/>
</dbReference>
<dbReference type="InterPro" id="IPR007627">
    <property type="entry name" value="RNA_pol_sigma70_r2"/>
</dbReference>
<comment type="similarity">
    <text evidence="1">Belongs to the sigma-70 factor family. ECF subfamily.</text>
</comment>
<dbReference type="GO" id="GO:0016987">
    <property type="term" value="F:sigma factor activity"/>
    <property type="evidence" value="ECO:0007669"/>
    <property type="project" value="UniProtKB-KW"/>
</dbReference>